<feature type="binding site" evidence="18">
    <location>
        <position position="118"/>
    </location>
    <ligand>
        <name>Mg(2+)</name>
        <dbReference type="ChEBI" id="CHEBI:18420"/>
        <label>1</label>
        <note>catalytic</note>
    </ligand>
</feature>
<accession>A0A9R1TB23</accession>
<proteinExistence type="inferred from homology"/>
<evidence type="ECO:0000256" key="6">
    <source>
        <dbReference type="ARBA" id="ARBA00022801"/>
    </source>
</evidence>
<dbReference type="Gene3D" id="3.30.540.10">
    <property type="entry name" value="Fructose-1,6-Bisphosphatase, subunit A, domain 1"/>
    <property type="match status" value="2"/>
</dbReference>
<evidence type="ECO:0000256" key="17">
    <source>
        <dbReference type="ARBA" id="ARBA00044554"/>
    </source>
</evidence>
<dbReference type="PANTHER" id="PTHR43028">
    <property type="entry name" value="3'(2'),5'-BISPHOSPHATE NUCLEOTIDASE 1"/>
    <property type="match status" value="1"/>
</dbReference>
<keyword evidence="7 18" id="KW-0460">Magnesium</keyword>
<keyword evidence="6" id="KW-0378">Hydrolase</keyword>
<feature type="binding site" evidence="18">
    <location>
        <position position="119"/>
    </location>
    <ligand>
        <name>Mg(2+)</name>
        <dbReference type="ChEBI" id="CHEBI:18420"/>
        <label>1</label>
        <note>catalytic</note>
    </ligand>
</feature>
<comment type="catalytic activity">
    <reaction evidence="14">
        <text>3'-phosphoadenylyl sulfate + H2O = adenosine 5'-phosphosulfate + phosphate</text>
        <dbReference type="Rhea" id="RHEA:77639"/>
        <dbReference type="ChEBI" id="CHEBI:15377"/>
        <dbReference type="ChEBI" id="CHEBI:43474"/>
        <dbReference type="ChEBI" id="CHEBI:58243"/>
        <dbReference type="ChEBI" id="CHEBI:58339"/>
        <dbReference type="EC" id="3.1.3.7"/>
    </reaction>
    <physiologicalReaction direction="left-to-right" evidence="14">
        <dbReference type="Rhea" id="RHEA:77640"/>
    </physiologicalReaction>
</comment>
<dbReference type="GO" id="GO:0046872">
    <property type="term" value="F:metal ion binding"/>
    <property type="evidence" value="ECO:0007669"/>
    <property type="project" value="UniProtKB-KW"/>
</dbReference>
<dbReference type="EC" id="3.1.3.7" evidence="3"/>
<evidence type="ECO:0000256" key="10">
    <source>
        <dbReference type="ARBA" id="ARBA00044465"/>
    </source>
</evidence>
<evidence type="ECO:0000256" key="13">
    <source>
        <dbReference type="ARBA" id="ARBA00044479"/>
    </source>
</evidence>
<dbReference type="GO" id="GO:0046854">
    <property type="term" value="P:phosphatidylinositol phosphate biosynthetic process"/>
    <property type="evidence" value="ECO:0007669"/>
    <property type="project" value="InterPro"/>
</dbReference>
<comment type="similarity">
    <text evidence="2">Belongs to the inositol monophosphatase superfamily.</text>
</comment>
<dbReference type="SUPFAM" id="SSF56655">
    <property type="entry name" value="Carbohydrate phosphatase"/>
    <property type="match status" value="1"/>
</dbReference>
<keyword evidence="4" id="KW-0452">Lithium</keyword>
<dbReference type="PROSITE" id="PS00630">
    <property type="entry name" value="IMP_2"/>
    <property type="match status" value="1"/>
</dbReference>
<gene>
    <name evidence="20" type="primary">LOC105268234</name>
</gene>
<evidence type="ECO:0000256" key="15">
    <source>
        <dbReference type="ARBA" id="ARBA00044519"/>
    </source>
</evidence>
<dbReference type="InterPro" id="IPR020550">
    <property type="entry name" value="Inositol_monophosphatase_CS"/>
</dbReference>
<comment type="cofactor">
    <cofactor evidence="1 18">
        <name>Mg(2+)</name>
        <dbReference type="ChEBI" id="CHEBI:18420"/>
    </cofactor>
</comment>
<evidence type="ECO:0000256" key="8">
    <source>
        <dbReference type="ARBA" id="ARBA00040342"/>
    </source>
</evidence>
<comment type="catalytic activity">
    <reaction evidence="13">
        <text>adenosine 3',5'-bisphosphate + H2O = AMP + phosphate</text>
        <dbReference type="Rhea" id="RHEA:10040"/>
        <dbReference type="ChEBI" id="CHEBI:15377"/>
        <dbReference type="ChEBI" id="CHEBI:43474"/>
        <dbReference type="ChEBI" id="CHEBI:58343"/>
        <dbReference type="ChEBI" id="CHEBI:456215"/>
        <dbReference type="EC" id="3.1.3.7"/>
    </reaction>
    <physiologicalReaction direction="left-to-right" evidence="13">
        <dbReference type="Rhea" id="RHEA:10041"/>
    </physiologicalReaction>
</comment>
<evidence type="ECO:0000256" key="7">
    <source>
        <dbReference type="ARBA" id="ARBA00022842"/>
    </source>
</evidence>
<evidence type="ECO:0000256" key="11">
    <source>
        <dbReference type="ARBA" id="ARBA00044466"/>
    </source>
</evidence>
<reference evidence="20" key="1">
    <citation type="submission" date="2025-08" db="UniProtKB">
        <authorList>
            <consortium name="RefSeq"/>
        </authorList>
    </citation>
    <scope>IDENTIFICATION</scope>
    <source>
        <strain evidence="20">USDA-PBARC FA_bdor</strain>
        <tissue evidence="20">Whole organism</tissue>
    </source>
</reference>
<protein>
    <recommendedName>
        <fullName evidence="8">3'(2'),5'-bisphosphate nucleotidase 1</fullName>
        <ecNumber evidence="15">3.1.3.57</ecNumber>
        <ecNumber evidence="3">3.1.3.7</ecNumber>
    </recommendedName>
    <alternativeName>
        <fullName evidence="16">3'-phosphoadenosine 5'-phosphate phosphatase</fullName>
    </alternativeName>
    <alternativeName>
        <fullName evidence="9">Bisphosphate 3'-nucleotidase 1</fullName>
    </alternativeName>
    <alternativeName>
        <fullName evidence="17">Inositol-polyphosphate 1-phosphatase</fullName>
    </alternativeName>
</protein>
<evidence type="ECO:0000256" key="4">
    <source>
        <dbReference type="ARBA" id="ARBA00022671"/>
    </source>
</evidence>
<keyword evidence="19" id="KW-1185">Reference proteome</keyword>
<dbReference type="CDD" id="cd01640">
    <property type="entry name" value="IPPase"/>
    <property type="match status" value="1"/>
</dbReference>
<dbReference type="AlphaFoldDB" id="A0A9R1TB23"/>
<evidence type="ECO:0000256" key="9">
    <source>
        <dbReference type="ARBA" id="ARBA00041815"/>
    </source>
</evidence>
<organism evidence="19 20">
    <name type="scientific">Fopius arisanus</name>
    <dbReference type="NCBI Taxonomy" id="64838"/>
    <lineage>
        <taxon>Eukaryota</taxon>
        <taxon>Metazoa</taxon>
        <taxon>Ecdysozoa</taxon>
        <taxon>Arthropoda</taxon>
        <taxon>Hexapoda</taxon>
        <taxon>Insecta</taxon>
        <taxon>Pterygota</taxon>
        <taxon>Neoptera</taxon>
        <taxon>Endopterygota</taxon>
        <taxon>Hymenoptera</taxon>
        <taxon>Apocrita</taxon>
        <taxon>Ichneumonoidea</taxon>
        <taxon>Braconidae</taxon>
        <taxon>Opiinae</taxon>
        <taxon>Fopius</taxon>
    </lineage>
</organism>
<dbReference type="Gene3D" id="3.40.190.80">
    <property type="match status" value="1"/>
</dbReference>
<evidence type="ECO:0000256" key="18">
    <source>
        <dbReference type="PIRSR" id="PIRSR600760-2"/>
    </source>
</evidence>
<evidence type="ECO:0000256" key="2">
    <source>
        <dbReference type="ARBA" id="ARBA00009759"/>
    </source>
</evidence>
<dbReference type="OrthoDB" id="411145at2759"/>
<sequence>MAHCQPLITRLMASTVSAVVQAGKIIRDVMNKGELNIVEKGKNDLQTEADRSAQNCIIESLSRQFPGVTIIGEEGTSRCEVPPHWIVTDMDQEILNVKLPEHLENIAPKDISVWVDPLDGKILIFPIFIQIHNGNYSSGTSEFTQGLLDHVTVLVGVAVGEKAVGGVIHQPYSKNPKTSSLGRTLWGIEGVGVGGFNPLSPPQDRRIITTTRSHSNKTVQAALDAMCPDEILRVGGAGHKVVLLLEGKAHAYVFASPGCKKWDTCAPEAILRAAGGNLTDLHGNLYPYDSNAPHPNAKGVLATAPGENHAFYISKIPDSVKQEL</sequence>
<dbReference type="FunFam" id="3.40.190.80:FF:000006">
    <property type="entry name" value="Bisphosphate nucleotidase 1"/>
    <property type="match status" value="1"/>
</dbReference>
<dbReference type="Proteomes" id="UP000694866">
    <property type="component" value="Unplaced"/>
</dbReference>
<comment type="catalytic activity">
    <reaction evidence="12">
        <text>1D-myo-inositol 1,4-bisphosphate + H2O = 1D-myo-inositol 4-phosphate + phosphate</text>
        <dbReference type="Rhea" id="RHEA:15553"/>
        <dbReference type="ChEBI" id="CHEBI:15377"/>
        <dbReference type="ChEBI" id="CHEBI:43474"/>
        <dbReference type="ChEBI" id="CHEBI:58282"/>
        <dbReference type="ChEBI" id="CHEBI:58469"/>
        <dbReference type="EC" id="3.1.3.57"/>
    </reaction>
    <physiologicalReaction direction="left-to-right" evidence="12">
        <dbReference type="Rhea" id="RHEA:15554"/>
    </physiologicalReaction>
</comment>
<name>A0A9R1TB23_9HYME</name>
<evidence type="ECO:0000256" key="3">
    <source>
        <dbReference type="ARBA" id="ARBA00012633"/>
    </source>
</evidence>
<feature type="binding site" evidence="18">
    <location>
        <position position="116"/>
    </location>
    <ligand>
        <name>Mg(2+)</name>
        <dbReference type="ChEBI" id="CHEBI:18420"/>
        <label>1</label>
        <note>catalytic</note>
    </ligand>
</feature>
<evidence type="ECO:0000313" key="20">
    <source>
        <dbReference type="RefSeq" id="XP_011305901.1"/>
    </source>
</evidence>
<dbReference type="EC" id="3.1.3.57" evidence="15"/>
<dbReference type="GO" id="GO:0008441">
    <property type="term" value="F:3'(2'),5'-bisphosphate nucleotidase activity"/>
    <property type="evidence" value="ECO:0007669"/>
    <property type="project" value="UniProtKB-EC"/>
</dbReference>
<evidence type="ECO:0000256" key="1">
    <source>
        <dbReference type="ARBA" id="ARBA00001946"/>
    </source>
</evidence>
<evidence type="ECO:0000256" key="5">
    <source>
        <dbReference type="ARBA" id="ARBA00022723"/>
    </source>
</evidence>
<keyword evidence="5 18" id="KW-0479">Metal-binding</keyword>
<evidence type="ECO:0000256" key="16">
    <source>
        <dbReference type="ARBA" id="ARBA00044544"/>
    </source>
</evidence>
<dbReference type="GO" id="GO:0004441">
    <property type="term" value="F:inositol-1,4-bisphosphate 1-phosphatase activity"/>
    <property type="evidence" value="ECO:0007669"/>
    <property type="project" value="UniProtKB-EC"/>
</dbReference>
<dbReference type="GeneID" id="105268234"/>
<dbReference type="PANTHER" id="PTHR43028:SF5">
    <property type="entry name" value="3'(2'),5'-BISPHOSPHATE NUCLEOTIDASE 1"/>
    <property type="match status" value="1"/>
</dbReference>
<comment type="catalytic activity">
    <reaction evidence="11">
        <text>adenosine 2',5'-bisphosphate + H2O = AMP + phosphate</text>
        <dbReference type="Rhea" id="RHEA:77643"/>
        <dbReference type="ChEBI" id="CHEBI:15377"/>
        <dbReference type="ChEBI" id="CHEBI:43474"/>
        <dbReference type="ChEBI" id="CHEBI:194156"/>
        <dbReference type="ChEBI" id="CHEBI:456215"/>
        <dbReference type="EC" id="3.1.3.7"/>
    </reaction>
    <physiologicalReaction direction="left-to-right" evidence="11">
        <dbReference type="Rhea" id="RHEA:77644"/>
    </physiologicalReaction>
</comment>
<dbReference type="Pfam" id="PF00459">
    <property type="entry name" value="Inositol_P"/>
    <property type="match status" value="2"/>
</dbReference>
<dbReference type="KEGG" id="fas:105268234"/>
<feature type="binding site" evidence="18">
    <location>
        <position position="263"/>
    </location>
    <ligand>
        <name>Mg(2+)</name>
        <dbReference type="ChEBI" id="CHEBI:18420"/>
        <label>1</label>
        <note>catalytic</note>
    </ligand>
</feature>
<dbReference type="RefSeq" id="XP_011305901.1">
    <property type="nucleotide sequence ID" value="XM_011307599.1"/>
</dbReference>
<evidence type="ECO:0000313" key="19">
    <source>
        <dbReference type="Proteomes" id="UP000694866"/>
    </source>
</evidence>
<dbReference type="PRINTS" id="PR00377">
    <property type="entry name" value="IMPHPHTASES"/>
</dbReference>
<evidence type="ECO:0000256" key="12">
    <source>
        <dbReference type="ARBA" id="ARBA00044478"/>
    </source>
</evidence>
<comment type="catalytic activity">
    <reaction evidence="10">
        <text>1D-myo-inositol 1,3,4-trisphosphate + H2O = 1D-myo-inositol 3,4-bisphosphate + phosphate</text>
        <dbReference type="Rhea" id="RHEA:70319"/>
        <dbReference type="ChEBI" id="CHEBI:15377"/>
        <dbReference type="ChEBI" id="CHEBI:43474"/>
        <dbReference type="ChEBI" id="CHEBI:58414"/>
        <dbReference type="ChEBI" id="CHEBI:83241"/>
    </reaction>
    <physiologicalReaction direction="left-to-right" evidence="10">
        <dbReference type="Rhea" id="RHEA:70320"/>
    </physiologicalReaction>
</comment>
<feature type="binding site" evidence="18">
    <location>
        <position position="73"/>
    </location>
    <ligand>
        <name>Mg(2+)</name>
        <dbReference type="ChEBI" id="CHEBI:18420"/>
        <label>1</label>
        <note>catalytic</note>
    </ligand>
</feature>
<dbReference type="InterPro" id="IPR000760">
    <property type="entry name" value="Inositol_monophosphatase-like"/>
</dbReference>
<evidence type="ECO:0000256" key="14">
    <source>
        <dbReference type="ARBA" id="ARBA00044484"/>
    </source>
</evidence>
<dbReference type="InterPro" id="IPR050725">
    <property type="entry name" value="CysQ/Inositol_MonoPase"/>
</dbReference>